<dbReference type="PROSITE" id="PS50111">
    <property type="entry name" value="CHEMOTAXIS_TRANSDUC_2"/>
    <property type="match status" value="1"/>
</dbReference>
<dbReference type="Pfam" id="PF12729">
    <property type="entry name" value="4HB_MCP_1"/>
    <property type="match status" value="1"/>
</dbReference>
<dbReference type="InterPro" id="IPR004089">
    <property type="entry name" value="MCPsignal_dom"/>
</dbReference>
<gene>
    <name evidence="6" type="ORF">CWE10_00505</name>
</gene>
<feature type="domain" description="Methyl-accepting transducer" evidence="4">
    <location>
        <begin position="318"/>
        <end position="575"/>
    </location>
</feature>
<dbReference type="Proteomes" id="UP000732377">
    <property type="component" value="Unassembled WGS sequence"/>
</dbReference>
<sequence length="632" mass="66605">MKFRVRNMTFKVPNIKFSVRTKLVAAFVAVLAFLAGVTVTGFIGLDQVVTQYEELSGRVQFIQLQGRKVEYLMAEQARALNGYLLTGDRSYQKEFDAAAAEMAALLEDIESRLQTAGERAVLRRIQANAELYQSTAAGLFSQASESSNQVQYAVRNTLPTLRSNFMTSIEDLILLGDGLAVETRRQAGAAAEQARLIMAGAAGAAVVLSLGVSAFLGRQLANPVVAIARSAARMAEGDLTVEPLKVRNRDELGDMAAAFNRMLESLRSILLQVGESTRSVMTASQELSAAADTSARTASGSAEAIARMAAGASEQAGATAEANATMNQLKDAIQQIASGATRSAVEVQETSTLLHEMAQHLDQVVTDATATAERAATAVERAEAGAEVLGRTLEEIGRIGEASQRIAERIRELERFSGQIGAITQVISGIAEQTNLLALNAAIEAARAGEHGRGFAVVADEVRKLAEQSAASTREIGELVQQIQASTAEAVQAVEEGTARAAQGNAMAAQAGEALAEILATLNRAAAQVTAIAESAAQVRKDSERVLQTFNDLAALTEENTAATEEMAAGAHEVTQAVARITDVAQSNAAAAEEVSASVEELTATAEEIAASAQSLAATVRELQAQVERFRL</sequence>
<evidence type="ECO:0000259" key="5">
    <source>
        <dbReference type="PROSITE" id="PS50885"/>
    </source>
</evidence>
<dbReference type="Gene3D" id="6.10.340.10">
    <property type="match status" value="1"/>
</dbReference>
<dbReference type="InterPro" id="IPR024478">
    <property type="entry name" value="HlyB_4HB_MCP"/>
</dbReference>
<organism evidence="6 7">
    <name type="scientific">Symbiobacterium thermophilum</name>
    <dbReference type="NCBI Taxonomy" id="2734"/>
    <lineage>
        <taxon>Bacteria</taxon>
        <taxon>Bacillati</taxon>
        <taxon>Bacillota</taxon>
        <taxon>Clostridia</taxon>
        <taxon>Eubacteriales</taxon>
        <taxon>Symbiobacteriaceae</taxon>
        <taxon>Symbiobacterium</taxon>
    </lineage>
</organism>
<dbReference type="PANTHER" id="PTHR32089:SF112">
    <property type="entry name" value="LYSOZYME-LIKE PROTEIN-RELATED"/>
    <property type="match status" value="1"/>
</dbReference>
<proteinExistence type="inferred from homology"/>
<dbReference type="EMBL" id="PIUK01000002">
    <property type="protein sequence ID" value="MBY6274690.1"/>
    <property type="molecule type" value="Genomic_DNA"/>
</dbReference>
<name>A0A953IAR4_SYMTR</name>
<reference evidence="6" key="1">
    <citation type="submission" date="2017-11" db="EMBL/GenBank/DDBJ databases">
        <title>Three new genomes from thermophilic consortium.</title>
        <authorList>
            <person name="Quaggio R."/>
            <person name="Amgarten D."/>
            <person name="Setubal J.C."/>
        </authorList>
    </citation>
    <scope>NUCLEOTIDE SEQUENCE</scope>
    <source>
        <strain evidence="6">ZCTH01-B2</strain>
    </source>
</reference>
<evidence type="ECO:0000313" key="7">
    <source>
        <dbReference type="Proteomes" id="UP000732377"/>
    </source>
</evidence>
<evidence type="ECO:0000256" key="2">
    <source>
        <dbReference type="ARBA" id="ARBA00029447"/>
    </source>
</evidence>
<dbReference type="GO" id="GO:0016020">
    <property type="term" value="C:membrane"/>
    <property type="evidence" value="ECO:0007669"/>
    <property type="project" value="InterPro"/>
</dbReference>
<dbReference type="SMART" id="SM00304">
    <property type="entry name" value="HAMP"/>
    <property type="match status" value="3"/>
</dbReference>
<evidence type="ECO:0000256" key="3">
    <source>
        <dbReference type="PROSITE-ProRule" id="PRU00284"/>
    </source>
</evidence>
<evidence type="ECO:0000259" key="4">
    <source>
        <dbReference type="PROSITE" id="PS50111"/>
    </source>
</evidence>
<dbReference type="AlphaFoldDB" id="A0A953IAR4"/>
<protein>
    <submittedName>
        <fullName evidence="6">Methyl-accepting chemotaxis protein</fullName>
    </submittedName>
</protein>
<keyword evidence="1 3" id="KW-0807">Transducer</keyword>
<comment type="similarity">
    <text evidence="2">Belongs to the methyl-accepting chemotaxis (MCP) protein family.</text>
</comment>
<comment type="caution">
    <text evidence="6">The sequence shown here is derived from an EMBL/GenBank/DDBJ whole genome shotgun (WGS) entry which is preliminary data.</text>
</comment>
<dbReference type="PANTHER" id="PTHR32089">
    <property type="entry name" value="METHYL-ACCEPTING CHEMOTAXIS PROTEIN MCPB"/>
    <property type="match status" value="1"/>
</dbReference>
<dbReference type="Pfam" id="PF00015">
    <property type="entry name" value="MCPsignal"/>
    <property type="match status" value="1"/>
</dbReference>
<dbReference type="GO" id="GO:0007165">
    <property type="term" value="P:signal transduction"/>
    <property type="evidence" value="ECO:0007669"/>
    <property type="project" value="UniProtKB-KW"/>
</dbReference>
<evidence type="ECO:0000256" key="1">
    <source>
        <dbReference type="ARBA" id="ARBA00023224"/>
    </source>
</evidence>
<dbReference type="Gene3D" id="1.10.287.950">
    <property type="entry name" value="Methyl-accepting chemotaxis protein"/>
    <property type="match status" value="1"/>
</dbReference>
<dbReference type="InterPro" id="IPR003660">
    <property type="entry name" value="HAMP_dom"/>
</dbReference>
<dbReference type="SMART" id="SM00283">
    <property type="entry name" value="MA"/>
    <property type="match status" value="1"/>
</dbReference>
<dbReference type="CDD" id="cd06225">
    <property type="entry name" value="HAMP"/>
    <property type="match status" value="1"/>
</dbReference>
<dbReference type="Pfam" id="PF00672">
    <property type="entry name" value="HAMP"/>
    <property type="match status" value="1"/>
</dbReference>
<dbReference type="RefSeq" id="WP_273377441.1">
    <property type="nucleotide sequence ID" value="NZ_PIUK01000002.1"/>
</dbReference>
<dbReference type="SUPFAM" id="SSF58104">
    <property type="entry name" value="Methyl-accepting chemotaxis protein (MCP) signaling domain"/>
    <property type="match status" value="2"/>
</dbReference>
<accession>A0A953IAR4</accession>
<feature type="domain" description="HAMP" evidence="5">
    <location>
        <begin position="218"/>
        <end position="271"/>
    </location>
</feature>
<evidence type="ECO:0000313" key="6">
    <source>
        <dbReference type="EMBL" id="MBY6274690.1"/>
    </source>
</evidence>
<dbReference type="SUPFAM" id="SSF158472">
    <property type="entry name" value="HAMP domain-like"/>
    <property type="match status" value="1"/>
</dbReference>
<dbReference type="PROSITE" id="PS50885">
    <property type="entry name" value="HAMP"/>
    <property type="match status" value="1"/>
</dbReference>